<dbReference type="GO" id="GO:0005576">
    <property type="term" value="C:extracellular region"/>
    <property type="evidence" value="ECO:0007669"/>
    <property type="project" value="UniProtKB-SubCell"/>
</dbReference>
<organism evidence="17 18">
    <name type="scientific">Crepidotus variabilis</name>
    <dbReference type="NCBI Taxonomy" id="179855"/>
    <lineage>
        <taxon>Eukaryota</taxon>
        <taxon>Fungi</taxon>
        <taxon>Dikarya</taxon>
        <taxon>Basidiomycota</taxon>
        <taxon>Agaricomycotina</taxon>
        <taxon>Agaricomycetes</taxon>
        <taxon>Agaricomycetidae</taxon>
        <taxon>Agaricales</taxon>
        <taxon>Agaricineae</taxon>
        <taxon>Crepidotaceae</taxon>
        <taxon>Crepidotus</taxon>
    </lineage>
</organism>
<comment type="catalytic activity">
    <reaction evidence="14">
        <text>a pyranoside + acceptor = a pyranosid-3,4-diulose + reduced acceptor.</text>
        <dbReference type="EC" id="1.1.99.29"/>
    </reaction>
</comment>
<dbReference type="GO" id="GO:0050660">
    <property type="term" value="F:flavin adenine dinucleotide binding"/>
    <property type="evidence" value="ECO:0007669"/>
    <property type="project" value="InterPro"/>
</dbReference>
<keyword evidence="7" id="KW-0285">Flavoprotein</keyword>
<dbReference type="Pfam" id="PF05199">
    <property type="entry name" value="GMC_oxred_C"/>
    <property type="match status" value="1"/>
</dbReference>
<accession>A0A9P6JQI2</accession>
<comment type="cofactor">
    <cofactor evidence="1">
        <name>FAD</name>
        <dbReference type="ChEBI" id="CHEBI:57692"/>
    </cofactor>
</comment>
<evidence type="ECO:0000256" key="15">
    <source>
        <dbReference type="PIRSR" id="PIRSR000137-1"/>
    </source>
</evidence>
<dbReference type="SUPFAM" id="SSF54373">
    <property type="entry name" value="FAD-linked reductases, C-terminal domain"/>
    <property type="match status" value="1"/>
</dbReference>
<dbReference type="InterPro" id="IPR007867">
    <property type="entry name" value="GMC_OxRtase_C"/>
</dbReference>
<evidence type="ECO:0000256" key="3">
    <source>
        <dbReference type="ARBA" id="ARBA00010790"/>
    </source>
</evidence>
<evidence type="ECO:0000256" key="12">
    <source>
        <dbReference type="ARBA" id="ARBA00034029"/>
    </source>
</evidence>
<evidence type="ECO:0000256" key="7">
    <source>
        <dbReference type="ARBA" id="ARBA00022630"/>
    </source>
</evidence>
<dbReference type="Gene3D" id="3.50.50.60">
    <property type="entry name" value="FAD/NAD(P)-binding domain"/>
    <property type="match status" value="1"/>
</dbReference>
<dbReference type="AlphaFoldDB" id="A0A9P6JQI2"/>
<comment type="catalytic activity">
    <reaction evidence="10">
        <text>pyranose + acceptor = pyranos-2-ulose + reduced acceptor.</text>
        <dbReference type="EC" id="1.1.99.29"/>
    </reaction>
</comment>
<evidence type="ECO:0000256" key="6">
    <source>
        <dbReference type="ARBA" id="ARBA00022525"/>
    </source>
</evidence>
<reference evidence="17" key="1">
    <citation type="submission" date="2020-11" db="EMBL/GenBank/DDBJ databases">
        <authorList>
            <consortium name="DOE Joint Genome Institute"/>
            <person name="Ahrendt S."/>
            <person name="Riley R."/>
            <person name="Andreopoulos W."/>
            <person name="Labutti K."/>
            <person name="Pangilinan J."/>
            <person name="Ruiz-Duenas F.J."/>
            <person name="Barrasa J.M."/>
            <person name="Sanchez-Garcia M."/>
            <person name="Camarero S."/>
            <person name="Miyauchi S."/>
            <person name="Serrano A."/>
            <person name="Linde D."/>
            <person name="Babiker R."/>
            <person name="Drula E."/>
            <person name="Ayuso-Fernandez I."/>
            <person name="Pacheco R."/>
            <person name="Padilla G."/>
            <person name="Ferreira P."/>
            <person name="Barriuso J."/>
            <person name="Kellner H."/>
            <person name="Castanera R."/>
            <person name="Alfaro M."/>
            <person name="Ramirez L."/>
            <person name="Pisabarro A.G."/>
            <person name="Kuo A."/>
            <person name="Tritt A."/>
            <person name="Lipzen A."/>
            <person name="He G."/>
            <person name="Yan M."/>
            <person name="Ng V."/>
            <person name="Cullen D."/>
            <person name="Martin F."/>
            <person name="Rosso M.-N."/>
            <person name="Henrissat B."/>
            <person name="Hibbett D."/>
            <person name="Martinez A.T."/>
            <person name="Grigoriev I.V."/>
        </authorList>
    </citation>
    <scope>NUCLEOTIDE SEQUENCE</scope>
    <source>
        <strain evidence="17">CBS 506.95</strain>
    </source>
</reference>
<comment type="catalytic activity">
    <reaction evidence="12">
        <text>pyranose + acceptor = pyranos-3-ulose + reduced acceptor.</text>
        <dbReference type="EC" id="1.1.99.29"/>
    </reaction>
</comment>
<comment type="catalytic activity">
    <reaction evidence="11">
        <text>pyranose + acceptor = pyranos-2,3-diulose + reduced acceptor.</text>
        <dbReference type="EC" id="1.1.99.29"/>
    </reaction>
</comment>
<keyword evidence="6" id="KW-0964">Secreted</keyword>
<keyword evidence="8" id="KW-0274">FAD</keyword>
<evidence type="ECO:0000256" key="2">
    <source>
        <dbReference type="ARBA" id="ARBA00004613"/>
    </source>
</evidence>
<evidence type="ECO:0000256" key="11">
    <source>
        <dbReference type="ARBA" id="ARBA00034010"/>
    </source>
</evidence>
<evidence type="ECO:0000256" key="4">
    <source>
        <dbReference type="ARBA" id="ARBA00011245"/>
    </source>
</evidence>
<evidence type="ECO:0000256" key="8">
    <source>
        <dbReference type="ARBA" id="ARBA00022827"/>
    </source>
</evidence>
<comment type="function">
    <text evidence="9">Catalyzes the single-oxidation or sequential double oxidation reaction of carbohydrates primarily at carbon-2 and/or carbon-3 with the concomitant reduction of the flavin. The enzyme exhibits a broad sugar substrate specificity, oxidizing different aldopyranoses to the corresponding C-1, C-2, C-3 or C-1,2, C-2,3 and C-3,4 (di)dehydro sugars with substrate-specific regioselectivity. Accepts only a narrow range of electron acceptors such as substituted benzoquinones and complexed metal ions and reacts extremely slowly with O(2) as acceptor. May play a role in the natural recycling of plant matter by oxidizing all major monosaccharides in lignocellulose and by reducing quinone compounds or reactive radical species generated during lignin depolymerization.</text>
</comment>
<sequence>MLSLIAGTAGNVLANRLSENSLINVLVIEAGPSDAGVLASIAPFLAETLTPNTMYDWNYTVVPQVGLNNRQFPQPRGRLLGGSSSANYMIHHFGSSDDYDRLVKMTGDSNWSWTNMKKYVFKHEKIVPPTDNHNTSGQYIPANHGTTGMVSVSLRGASQSIDARVIAASQQLSAEFPYNPDGATPENILGIGWVQQTVGGGVRSSSSTSYLQNANSRPNLSVLINSQATRVFSTGYSNGRYALRGVMFSSGPNQPLHSLQAQREVILSAGTIGTPQILLLSGIGPQTDLSNLLIQTLVNNPSVGANLSDHVLLPNVFEVKGNDTYDDLLRDPAQLQIALNQWTTSKTGVVANSYASQLGFFRLPSNATIFSTVADPASGPKAAHWEMVFGNFWYNPVLPIPSTGTFLTLISGLISPTSRSVKLASSNPFDKPLIDPRMVTTDFDKFTLRESVRAVKRFAAAPAWSGYITKPYGTLAGTSDADIDSHVRQLASSVHHPVGTAAISSASSAVGVVDTELRVKGVDGLRVVDASVWPFLPSAHTQGPTYLIAERAADLIKNAQ</sequence>
<evidence type="ECO:0000256" key="13">
    <source>
        <dbReference type="ARBA" id="ARBA00034050"/>
    </source>
</evidence>
<evidence type="ECO:0000256" key="9">
    <source>
        <dbReference type="ARBA" id="ARBA00024699"/>
    </source>
</evidence>
<feature type="active site" description="Proton donor" evidence="15">
    <location>
        <position position="496"/>
    </location>
</feature>
<dbReference type="PROSITE" id="PS00624">
    <property type="entry name" value="GMC_OXRED_2"/>
    <property type="match status" value="1"/>
</dbReference>
<protein>
    <recommendedName>
        <fullName evidence="5">pyranose dehydrogenase (acceptor)</fullName>
        <ecNumber evidence="5">1.1.99.29</ecNumber>
    </recommendedName>
</protein>
<evidence type="ECO:0000313" key="18">
    <source>
        <dbReference type="Proteomes" id="UP000807306"/>
    </source>
</evidence>
<comment type="subunit">
    <text evidence="4">Monomer.</text>
</comment>
<feature type="domain" description="Glucose-methanol-choline oxidoreductase N-terminal" evidence="16">
    <location>
        <begin position="270"/>
        <end position="284"/>
    </location>
</feature>
<comment type="caution">
    <text evidence="17">The sequence shown here is derived from an EMBL/GenBank/DDBJ whole genome shotgun (WGS) entry which is preliminary data.</text>
</comment>
<dbReference type="EC" id="1.1.99.29" evidence="5"/>
<evidence type="ECO:0000313" key="17">
    <source>
        <dbReference type="EMBL" id="KAF9528605.1"/>
    </source>
</evidence>
<dbReference type="InterPro" id="IPR036188">
    <property type="entry name" value="FAD/NAD-bd_sf"/>
</dbReference>
<name>A0A9P6JQI2_9AGAR</name>
<comment type="similarity">
    <text evidence="3">Belongs to the GMC oxidoreductase family.</text>
</comment>
<keyword evidence="18" id="KW-1185">Reference proteome</keyword>
<evidence type="ECO:0000256" key="10">
    <source>
        <dbReference type="ARBA" id="ARBA00033986"/>
    </source>
</evidence>
<feature type="active site" description="Proton acceptor" evidence="15">
    <location>
        <position position="540"/>
    </location>
</feature>
<evidence type="ECO:0000256" key="1">
    <source>
        <dbReference type="ARBA" id="ARBA00001974"/>
    </source>
</evidence>
<comment type="subcellular location">
    <subcellularLocation>
        <location evidence="2">Secreted</location>
    </subcellularLocation>
</comment>
<gene>
    <name evidence="17" type="ORF">CPB83DRAFT_853938</name>
</gene>
<dbReference type="EMBL" id="MU157851">
    <property type="protein sequence ID" value="KAF9528605.1"/>
    <property type="molecule type" value="Genomic_DNA"/>
</dbReference>
<dbReference type="OrthoDB" id="269227at2759"/>
<dbReference type="PANTHER" id="PTHR11552">
    <property type="entry name" value="GLUCOSE-METHANOL-CHOLINE GMC OXIDOREDUCTASE"/>
    <property type="match status" value="1"/>
</dbReference>
<dbReference type="SUPFAM" id="SSF51905">
    <property type="entry name" value="FAD/NAD(P)-binding domain"/>
    <property type="match status" value="1"/>
</dbReference>
<evidence type="ECO:0000256" key="14">
    <source>
        <dbReference type="ARBA" id="ARBA00034059"/>
    </source>
</evidence>
<dbReference type="PANTHER" id="PTHR11552:SF147">
    <property type="entry name" value="CHOLINE DEHYDROGENASE, MITOCHONDRIAL"/>
    <property type="match status" value="1"/>
</dbReference>
<dbReference type="Gene3D" id="3.30.560.10">
    <property type="entry name" value="Glucose Oxidase, domain 3"/>
    <property type="match status" value="1"/>
</dbReference>
<proteinExistence type="inferred from homology"/>
<evidence type="ECO:0000259" key="16">
    <source>
        <dbReference type="PROSITE" id="PS00624"/>
    </source>
</evidence>
<dbReference type="InterPro" id="IPR000172">
    <property type="entry name" value="GMC_OxRdtase_N"/>
</dbReference>
<comment type="catalytic activity">
    <reaction evidence="13">
        <text>a pyranoside + acceptor = a pyranosid-3-ulose + reduced acceptor.</text>
        <dbReference type="EC" id="1.1.99.29"/>
    </reaction>
</comment>
<dbReference type="GO" id="GO:0033718">
    <property type="term" value="F:pyranose dehydrogenase (acceptor) activity"/>
    <property type="evidence" value="ECO:0007669"/>
    <property type="project" value="UniProtKB-EC"/>
</dbReference>
<dbReference type="InterPro" id="IPR012132">
    <property type="entry name" value="GMC_OxRdtase"/>
</dbReference>
<dbReference type="Pfam" id="PF00732">
    <property type="entry name" value="GMC_oxred_N"/>
    <property type="match status" value="1"/>
</dbReference>
<dbReference type="Proteomes" id="UP000807306">
    <property type="component" value="Unassembled WGS sequence"/>
</dbReference>
<dbReference type="PIRSF" id="PIRSF000137">
    <property type="entry name" value="Alcohol_oxidase"/>
    <property type="match status" value="1"/>
</dbReference>
<evidence type="ECO:0000256" key="5">
    <source>
        <dbReference type="ARBA" id="ARBA00013177"/>
    </source>
</evidence>